<organism evidence="2 3">
    <name type="scientific">Nocardia flavorosea</name>
    <dbReference type="NCBI Taxonomy" id="53429"/>
    <lineage>
        <taxon>Bacteria</taxon>
        <taxon>Bacillati</taxon>
        <taxon>Actinomycetota</taxon>
        <taxon>Actinomycetes</taxon>
        <taxon>Mycobacteriales</taxon>
        <taxon>Nocardiaceae</taxon>
        <taxon>Nocardia</taxon>
    </lineage>
</organism>
<keyword evidence="3" id="KW-1185">Reference proteome</keyword>
<evidence type="ECO:0008006" key="4">
    <source>
        <dbReference type="Google" id="ProtNLM"/>
    </source>
</evidence>
<sequence length="153" mass="15098">MDPVTAVVVSAIAAGAAAGVSDTAAQVVKDAYLGLKDLISRNYRGVDVSGVERKPESESKQASLAEDLDDAGAAGDAELGAAAVAVLQAVQQHHPQVVGADVSGLVAAVLEISDIASAGDGVRVTGSEIAGTVKISGVRAGFPEAPDPGTARP</sequence>
<reference evidence="2 3" key="1">
    <citation type="submission" date="2020-04" db="EMBL/GenBank/DDBJ databases">
        <title>MicrobeNet Type strains.</title>
        <authorList>
            <person name="Nicholson A.C."/>
        </authorList>
    </citation>
    <scope>NUCLEOTIDE SEQUENCE [LARGE SCALE GENOMIC DNA]</scope>
    <source>
        <strain evidence="2 3">JCM 3332</strain>
    </source>
</reference>
<evidence type="ECO:0000256" key="1">
    <source>
        <dbReference type="SAM" id="MobiDB-lite"/>
    </source>
</evidence>
<feature type="compositionally biased region" description="Basic and acidic residues" evidence="1">
    <location>
        <begin position="50"/>
        <end position="59"/>
    </location>
</feature>
<dbReference type="EMBL" id="JAAXOT010000031">
    <property type="protein sequence ID" value="NKY60928.1"/>
    <property type="molecule type" value="Genomic_DNA"/>
</dbReference>
<name>A0A846YTU2_9NOCA</name>
<protein>
    <recommendedName>
        <fullName evidence="4">RHIM domain-containing protein</fullName>
    </recommendedName>
</protein>
<dbReference type="Proteomes" id="UP000570678">
    <property type="component" value="Unassembled WGS sequence"/>
</dbReference>
<evidence type="ECO:0000313" key="2">
    <source>
        <dbReference type="EMBL" id="NKY60928.1"/>
    </source>
</evidence>
<dbReference type="RefSeq" id="WP_062980273.1">
    <property type="nucleotide sequence ID" value="NZ_JAAXOT010000031.1"/>
</dbReference>
<proteinExistence type="predicted"/>
<dbReference type="AlphaFoldDB" id="A0A846YTU2"/>
<gene>
    <name evidence="2" type="ORF">HGA15_33290</name>
</gene>
<comment type="caution">
    <text evidence="2">The sequence shown here is derived from an EMBL/GenBank/DDBJ whole genome shotgun (WGS) entry which is preliminary data.</text>
</comment>
<feature type="region of interest" description="Disordered" evidence="1">
    <location>
        <begin position="49"/>
        <end position="69"/>
    </location>
</feature>
<evidence type="ECO:0000313" key="3">
    <source>
        <dbReference type="Proteomes" id="UP000570678"/>
    </source>
</evidence>
<accession>A0A846YTU2</accession>